<dbReference type="EMBL" id="SWFS01000456">
    <property type="protein sequence ID" value="KAA8902862.1"/>
    <property type="molecule type" value="Genomic_DNA"/>
</dbReference>
<evidence type="ECO:0000256" key="1">
    <source>
        <dbReference type="SAM" id="SignalP"/>
    </source>
</evidence>
<keyword evidence="1" id="KW-0732">Signal</keyword>
<keyword evidence="3" id="KW-1185">Reference proteome</keyword>
<dbReference type="VEuPathDB" id="FungiDB:TRICI_005786"/>
<gene>
    <name evidence="2" type="ORF">TRICI_005786</name>
</gene>
<organism evidence="2 3">
    <name type="scientific">Trichomonascus ciferrii</name>
    <dbReference type="NCBI Taxonomy" id="44093"/>
    <lineage>
        <taxon>Eukaryota</taxon>
        <taxon>Fungi</taxon>
        <taxon>Dikarya</taxon>
        <taxon>Ascomycota</taxon>
        <taxon>Saccharomycotina</taxon>
        <taxon>Dipodascomycetes</taxon>
        <taxon>Dipodascales</taxon>
        <taxon>Trichomonascaceae</taxon>
        <taxon>Trichomonascus</taxon>
        <taxon>Trichomonascus ciferrii complex</taxon>
    </lineage>
</organism>
<dbReference type="Proteomes" id="UP000761534">
    <property type="component" value="Unassembled WGS sequence"/>
</dbReference>
<sequence length="186" mass="20743">MLDSFWHIASSTNFFIMRFGLFALSALFTSVGFGQDAPKEGSEYKLKIAKADSKPEVEGYYLKTGKVESKDNSNLYLLADKEAEQTFWLNGEDTNLVYKDSDQGTLAATKDWERSVVFHEPGFFSERGYSAMGDVLVLGGDPSPWTLCLKDGDKEYDKPLISFPNIFGAPDDGCILIYIQCEPVSK</sequence>
<comment type="caution">
    <text evidence="2">The sequence shown here is derived from an EMBL/GenBank/DDBJ whole genome shotgun (WGS) entry which is preliminary data.</text>
</comment>
<name>A0A642UP63_9ASCO</name>
<evidence type="ECO:0000313" key="3">
    <source>
        <dbReference type="Proteomes" id="UP000761534"/>
    </source>
</evidence>
<protein>
    <recommendedName>
        <fullName evidence="4">Secreted protein</fullName>
    </recommendedName>
</protein>
<evidence type="ECO:0008006" key="4">
    <source>
        <dbReference type="Google" id="ProtNLM"/>
    </source>
</evidence>
<evidence type="ECO:0000313" key="2">
    <source>
        <dbReference type="EMBL" id="KAA8902862.1"/>
    </source>
</evidence>
<feature type="chain" id="PRO_5024898295" description="Secreted protein" evidence="1">
    <location>
        <begin position="35"/>
        <end position="186"/>
    </location>
</feature>
<accession>A0A642UP63</accession>
<reference evidence="2" key="1">
    <citation type="journal article" date="2019" name="G3 (Bethesda)">
        <title>Genome Assemblies of Two Rare Opportunistic Yeast Pathogens: Diutina rugosa (syn. Candida rugosa) and Trichomonascus ciferrii (syn. Candida ciferrii).</title>
        <authorList>
            <person name="Mixao V."/>
            <person name="Saus E."/>
            <person name="Hansen A.P."/>
            <person name="Lass-Florl C."/>
            <person name="Gabaldon T."/>
        </authorList>
    </citation>
    <scope>NUCLEOTIDE SEQUENCE</scope>
    <source>
        <strain evidence="2">CBS 4856</strain>
    </source>
</reference>
<feature type="signal peptide" evidence="1">
    <location>
        <begin position="1"/>
        <end position="34"/>
    </location>
</feature>
<proteinExistence type="predicted"/>
<dbReference type="AlphaFoldDB" id="A0A642UP63"/>